<reference evidence="4" key="1">
    <citation type="journal article" date="2020" name="mSystems">
        <title>Genome- and Community-Level Interaction Insights into Carbon Utilization and Element Cycling Functions of Hydrothermarchaeota in Hydrothermal Sediment.</title>
        <authorList>
            <person name="Zhou Z."/>
            <person name="Liu Y."/>
            <person name="Xu W."/>
            <person name="Pan J."/>
            <person name="Luo Z.H."/>
            <person name="Li M."/>
        </authorList>
    </citation>
    <scope>NUCLEOTIDE SEQUENCE [LARGE SCALE GENOMIC DNA]</scope>
    <source>
        <strain evidence="4">SpSt-500</strain>
    </source>
</reference>
<dbReference type="GO" id="GO:0016616">
    <property type="term" value="F:oxidoreductase activity, acting on the CH-OH group of donors, NAD or NADP as acceptor"/>
    <property type="evidence" value="ECO:0007669"/>
    <property type="project" value="UniProtKB-ARBA"/>
</dbReference>
<dbReference type="InterPro" id="IPR036291">
    <property type="entry name" value="NAD(P)-bd_dom_sf"/>
</dbReference>
<keyword evidence="2" id="KW-0560">Oxidoreductase</keyword>
<dbReference type="InterPro" id="IPR020904">
    <property type="entry name" value="Sc_DH/Rdtase_CS"/>
</dbReference>
<dbReference type="Gene3D" id="3.40.50.720">
    <property type="entry name" value="NAD(P)-binding Rossmann-like Domain"/>
    <property type="match status" value="1"/>
</dbReference>
<comment type="similarity">
    <text evidence="1 3">Belongs to the short-chain dehydrogenases/reductases (SDR) family.</text>
</comment>
<gene>
    <name evidence="4" type="ORF">ENS56_08570</name>
</gene>
<dbReference type="EMBL" id="DSVI01000010">
    <property type="protein sequence ID" value="HGT48075.1"/>
    <property type="molecule type" value="Genomic_DNA"/>
</dbReference>
<evidence type="ECO:0000256" key="2">
    <source>
        <dbReference type="ARBA" id="ARBA00023002"/>
    </source>
</evidence>
<dbReference type="PIRSF" id="PIRSF000126">
    <property type="entry name" value="11-beta-HSD1"/>
    <property type="match status" value="1"/>
</dbReference>
<dbReference type="FunFam" id="3.40.50.720:FF:000047">
    <property type="entry name" value="NADP-dependent L-serine/L-allo-threonine dehydrogenase"/>
    <property type="match status" value="1"/>
</dbReference>
<protein>
    <submittedName>
        <fullName evidence="4">SDR family oxidoreductase</fullName>
    </submittedName>
</protein>
<dbReference type="PROSITE" id="PS00061">
    <property type="entry name" value="ADH_SHORT"/>
    <property type="match status" value="1"/>
</dbReference>
<dbReference type="PANTHER" id="PTHR42901">
    <property type="entry name" value="ALCOHOL DEHYDROGENASE"/>
    <property type="match status" value="1"/>
</dbReference>
<dbReference type="PRINTS" id="PR00080">
    <property type="entry name" value="SDRFAMILY"/>
</dbReference>
<evidence type="ECO:0000256" key="3">
    <source>
        <dbReference type="RuleBase" id="RU000363"/>
    </source>
</evidence>
<sequence length="257" mass="28763">MENLEGKIVLITGASSGIGEACAKKFAELKANVIITARRIERIEKLSNELTRKNNIKVLPISLDVRNFNLVKSFYENLAPEWKAIDILVNNAGLARGLDKFYEGKIEDWDEMIDTNIKGLLYVSRVVVPQMVEREYGHIINIGSTAGHEPYPMGNVYVATKFAVKALSQSFRIDVLEKGIKVTSVDPGMVETEFSKVRFHGDEQRAKKVYEGLQPLTPDDVADAVIFAATRPRHVNINQIVLTPLAQASSNFVYRKK</sequence>
<dbReference type="AlphaFoldDB" id="A0A832DHG0"/>
<accession>A0A832DHG0</accession>
<evidence type="ECO:0000256" key="1">
    <source>
        <dbReference type="ARBA" id="ARBA00006484"/>
    </source>
</evidence>
<evidence type="ECO:0000313" key="4">
    <source>
        <dbReference type="EMBL" id="HGT48075.1"/>
    </source>
</evidence>
<dbReference type="CDD" id="cd05346">
    <property type="entry name" value="SDR_c5"/>
    <property type="match status" value="1"/>
</dbReference>
<comment type="caution">
    <text evidence="4">The sequence shown here is derived from an EMBL/GenBank/DDBJ whole genome shotgun (WGS) entry which is preliminary data.</text>
</comment>
<dbReference type="SUPFAM" id="SSF51735">
    <property type="entry name" value="NAD(P)-binding Rossmann-fold domains"/>
    <property type="match status" value="1"/>
</dbReference>
<proteinExistence type="inferred from homology"/>
<dbReference type="Pfam" id="PF00106">
    <property type="entry name" value="adh_short"/>
    <property type="match status" value="1"/>
</dbReference>
<dbReference type="PANTHER" id="PTHR42901:SF1">
    <property type="entry name" value="ALCOHOL DEHYDROGENASE"/>
    <property type="match status" value="1"/>
</dbReference>
<dbReference type="InterPro" id="IPR002347">
    <property type="entry name" value="SDR_fam"/>
</dbReference>
<organism evidence="4">
    <name type="scientific">Ignavibacterium album</name>
    <dbReference type="NCBI Taxonomy" id="591197"/>
    <lineage>
        <taxon>Bacteria</taxon>
        <taxon>Pseudomonadati</taxon>
        <taxon>Ignavibacteriota</taxon>
        <taxon>Ignavibacteria</taxon>
        <taxon>Ignavibacteriales</taxon>
        <taxon>Ignavibacteriaceae</taxon>
        <taxon>Ignavibacterium</taxon>
    </lineage>
</organism>
<name>A0A832DHG0_9BACT</name>
<dbReference type="PRINTS" id="PR00081">
    <property type="entry name" value="GDHRDH"/>
</dbReference>